<proteinExistence type="predicted"/>
<sequence>MHGSKPTALNLNRTHSIRVVDL</sequence>
<dbReference type="EMBL" id="GBRH01263387">
    <property type="protein sequence ID" value="JAD34508.1"/>
    <property type="molecule type" value="Transcribed_RNA"/>
</dbReference>
<reference evidence="1" key="1">
    <citation type="submission" date="2014-09" db="EMBL/GenBank/DDBJ databases">
        <authorList>
            <person name="Magalhaes I.L.F."/>
            <person name="Oliveira U."/>
            <person name="Santos F.R."/>
            <person name="Vidigal T.H.D.A."/>
            <person name="Brescovit A.D."/>
            <person name="Santos A.J."/>
        </authorList>
    </citation>
    <scope>NUCLEOTIDE SEQUENCE</scope>
    <source>
        <tissue evidence="1">Shoot tissue taken approximately 20 cm above the soil surface</tissue>
    </source>
</reference>
<organism evidence="1">
    <name type="scientific">Arundo donax</name>
    <name type="common">Giant reed</name>
    <name type="synonym">Donax arundinaceus</name>
    <dbReference type="NCBI Taxonomy" id="35708"/>
    <lineage>
        <taxon>Eukaryota</taxon>
        <taxon>Viridiplantae</taxon>
        <taxon>Streptophyta</taxon>
        <taxon>Embryophyta</taxon>
        <taxon>Tracheophyta</taxon>
        <taxon>Spermatophyta</taxon>
        <taxon>Magnoliopsida</taxon>
        <taxon>Liliopsida</taxon>
        <taxon>Poales</taxon>
        <taxon>Poaceae</taxon>
        <taxon>PACMAD clade</taxon>
        <taxon>Arundinoideae</taxon>
        <taxon>Arundineae</taxon>
        <taxon>Arundo</taxon>
    </lineage>
</organism>
<evidence type="ECO:0000313" key="1">
    <source>
        <dbReference type="EMBL" id="JAD34508.1"/>
    </source>
</evidence>
<name>A0A0A8Z9Z1_ARUDO</name>
<dbReference type="AlphaFoldDB" id="A0A0A8Z9Z1"/>
<reference evidence="1" key="2">
    <citation type="journal article" date="2015" name="Data Brief">
        <title>Shoot transcriptome of the giant reed, Arundo donax.</title>
        <authorList>
            <person name="Barrero R.A."/>
            <person name="Guerrero F.D."/>
            <person name="Moolhuijzen P."/>
            <person name="Goolsby J.A."/>
            <person name="Tidwell J."/>
            <person name="Bellgard S.E."/>
            <person name="Bellgard M.I."/>
        </authorList>
    </citation>
    <scope>NUCLEOTIDE SEQUENCE</scope>
    <source>
        <tissue evidence="1">Shoot tissue taken approximately 20 cm above the soil surface</tissue>
    </source>
</reference>
<protein>
    <submittedName>
        <fullName evidence="1">Uncharacterized protein</fullName>
    </submittedName>
</protein>
<accession>A0A0A8Z9Z1</accession>